<feature type="compositionally biased region" description="Polar residues" evidence="1">
    <location>
        <begin position="140"/>
        <end position="156"/>
    </location>
</feature>
<accession>I2H888</accession>
<dbReference type="Proteomes" id="UP000002866">
    <property type="component" value="Chromosome 8"/>
</dbReference>
<evidence type="ECO:0000256" key="1">
    <source>
        <dbReference type="SAM" id="MobiDB-lite"/>
    </source>
</evidence>
<protein>
    <submittedName>
        <fullName evidence="2">Uncharacterized protein</fullName>
    </submittedName>
</protein>
<gene>
    <name evidence="2" type="primary">TBLA0H03090</name>
    <name evidence="2" type="ORF">TBLA_0H03090</name>
</gene>
<feature type="compositionally biased region" description="Low complexity" evidence="1">
    <location>
        <begin position="128"/>
        <end position="139"/>
    </location>
</feature>
<dbReference type="InParanoid" id="I2H888"/>
<dbReference type="KEGG" id="tbl:TBLA_0H03090"/>
<proteinExistence type="predicted"/>
<feature type="region of interest" description="Disordered" evidence="1">
    <location>
        <begin position="115"/>
        <end position="185"/>
    </location>
</feature>
<dbReference type="GeneID" id="14497747"/>
<organism evidence="2 3">
    <name type="scientific">Henningerozyma blattae (strain ATCC 34711 / CBS 6284 / DSM 70876 / NBRC 10599 / NRRL Y-10934 / UCD 77-7)</name>
    <name type="common">Yeast</name>
    <name type="synonym">Tetrapisispora blattae</name>
    <dbReference type="NCBI Taxonomy" id="1071380"/>
    <lineage>
        <taxon>Eukaryota</taxon>
        <taxon>Fungi</taxon>
        <taxon>Dikarya</taxon>
        <taxon>Ascomycota</taxon>
        <taxon>Saccharomycotina</taxon>
        <taxon>Saccharomycetes</taxon>
        <taxon>Saccharomycetales</taxon>
        <taxon>Saccharomycetaceae</taxon>
        <taxon>Henningerozyma</taxon>
    </lineage>
</organism>
<evidence type="ECO:0000313" key="2">
    <source>
        <dbReference type="EMBL" id="CCH62590.1"/>
    </source>
</evidence>
<name>I2H888_HENB6</name>
<dbReference type="EMBL" id="HE806323">
    <property type="protein sequence ID" value="CCH62590.1"/>
    <property type="molecule type" value="Genomic_DNA"/>
</dbReference>
<evidence type="ECO:0000313" key="3">
    <source>
        <dbReference type="Proteomes" id="UP000002866"/>
    </source>
</evidence>
<feature type="compositionally biased region" description="Basic and acidic residues" evidence="1">
    <location>
        <begin position="160"/>
        <end position="176"/>
    </location>
</feature>
<dbReference type="HOGENOM" id="CLU_630343_0_0_1"/>
<keyword evidence="3" id="KW-1185">Reference proteome</keyword>
<dbReference type="AlphaFoldDB" id="I2H888"/>
<dbReference type="RefSeq" id="XP_004182109.1">
    <property type="nucleotide sequence ID" value="XM_004182061.1"/>
</dbReference>
<reference evidence="2 3" key="1">
    <citation type="journal article" date="2011" name="Proc. Natl. Acad. Sci. U.S.A.">
        <title>Evolutionary erosion of yeast sex chromosomes by mating-type switching accidents.</title>
        <authorList>
            <person name="Gordon J.L."/>
            <person name="Armisen D."/>
            <person name="Proux-Wera E."/>
            <person name="Oheigeartaigh S.S."/>
            <person name="Byrne K.P."/>
            <person name="Wolfe K.H."/>
        </authorList>
    </citation>
    <scope>NUCLEOTIDE SEQUENCE [LARGE SCALE GENOMIC DNA]</scope>
    <source>
        <strain evidence="3">ATCC 34711 / CBS 6284 / DSM 70876 / NBRC 10599 / NRRL Y-10934 / UCD 77-7</strain>
    </source>
</reference>
<sequence>MPKFSNSFTTVNKEEFKWHSVKHIDRRQFKNVCKNSFEKLGHKTKFVSKGLCSKTSITHENKVLGSGFFEKLTGETFIEQDQDKYFHLSSSLEGQRNKLKNKIKKLSVYFSLDSNSEEESNYNRPSDSESNCYNESYSSQETLKNETAISTEQKSPVSLDRSKRDSNDQEKQEDPKCQGTEEDSKFQGAIEEATFSQEKKDASDHKQEYSAYNNINEDVLEGLQVKKESKSLNSPGEVPDMFQSRRKPSVPVKSLVNDVLNYLDGLEAQSEEVSREFRIISTDDNGFMKQPDFFKDEPGLQGVTSRTCFETRNSYAALNKGQKIQLMKNNKVCAFTKYSKTSTSNAIYIHKNEISHVESLLNKLQGFPEDDSLNSGLNTGEPEYSNIYEYYKFKLLSHSLSYLRRKSTTSDDPFYKYEYKKRVLRRHCLVTNPMY</sequence>